<protein>
    <submittedName>
        <fullName evidence="2">Uncharacterized protein</fullName>
    </submittedName>
</protein>
<feature type="region of interest" description="Disordered" evidence="1">
    <location>
        <begin position="42"/>
        <end position="61"/>
    </location>
</feature>
<gene>
    <name evidence="2" type="ORF">PoMZ_13030</name>
</gene>
<evidence type="ECO:0000313" key="2">
    <source>
        <dbReference type="EMBL" id="QBZ66061.1"/>
    </source>
</evidence>
<evidence type="ECO:0000313" key="3">
    <source>
        <dbReference type="Proteomes" id="UP000294847"/>
    </source>
</evidence>
<reference evidence="2 3" key="1">
    <citation type="journal article" date="2019" name="Mol. Biol. Evol.">
        <title>Blast fungal genomes show frequent chromosomal changes, gene gains and losses, and effector gene turnover.</title>
        <authorList>
            <person name="Gomez Luciano L.B."/>
            <person name="Jason Tsai I."/>
            <person name="Chuma I."/>
            <person name="Tosa Y."/>
            <person name="Chen Y.H."/>
            <person name="Li J.Y."/>
            <person name="Li M.Y."/>
            <person name="Jade Lu M.Y."/>
            <person name="Nakayashiki H."/>
            <person name="Li W.H."/>
        </authorList>
    </citation>
    <scope>NUCLEOTIDE SEQUENCE [LARGE SCALE GENOMIC DNA]</scope>
    <source>
        <strain evidence="2">MZ5-1-6</strain>
    </source>
</reference>
<dbReference type="EMBL" id="CP034210">
    <property type="protein sequence ID" value="QBZ66061.1"/>
    <property type="molecule type" value="Genomic_DNA"/>
</dbReference>
<name>A0A4P7NUA9_PYROR</name>
<sequence>MDGTVWHVAGNWINVDGAGVLRYAVVTDGRLETKKWPRTPWSNLPIQGVGGPSMTQGDRWAVPGGSGHSWWVLGTSNETRDT</sequence>
<dbReference type="AlphaFoldDB" id="A0A4P7NUA9"/>
<proteinExistence type="predicted"/>
<evidence type="ECO:0000256" key="1">
    <source>
        <dbReference type="SAM" id="MobiDB-lite"/>
    </source>
</evidence>
<organism evidence="2 3">
    <name type="scientific">Pyricularia oryzae</name>
    <name type="common">Rice blast fungus</name>
    <name type="synonym">Magnaporthe oryzae</name>
    <dbReference type="NCBI Taxonomy" id="318829"/>
    <lineage>
        <taxon>Eukaryota</taxon>
        <taxon>Fungi</taxon>
        <taxon>Dikarya</taxon>
        <taxon>Ascomycota</taxon>
        <taxon>Pezizomycotina</taxon>
        <taxon>Sordariomycetes</taxon>
        <taxon>Sordariomycetidae</taxon>
        <taxon>Magnaporthales</taxon>
        <taxon>Pyriculariaceae</taxon>
        <taxon>Pyricularia</taxon>
    </lineage>
</organism>
<dbReference type="Proteomes" id="UP000294847">
    <property type="component" value="Chromosome 7"/>
</dbReference>
<accession>A0A4P7NUA9</accession>